<dbReference type="VEuPathDB" id="FungiDB:JI435_123990"/>
<dbReference type="AlphaFoldDB" id="A0A7U2ICA6"/>
<comment type="catalytic activity">
    <reaction evidence="3">
        <text>L-seryl-[protein] + ATP = O-phospho-L-seryl-[protein] + ADP + H(+)</text>
        <dbReference type="Rhea" id="RHEA:17989"/>
        <dbReference type="Rhea" id="RHEA-COMP:9863"/>
        <dbReference type="Rhea" id="RHEA-COMP:11604"/>
        <dbReference type="ChEBI" id="CHEBI:15378"/>
        <dbReference type="ChEBI" id="CHEBI:29999"/>
        <dbReference type="ChEBI" id="CHEBI:30616"/>
        <dbReference type="ChEBI" id="CHEBI:83421"/>
        <dbReference type="ChEBI" id="CHEBI:456216"/>
        <dbReference type="EC" id="2.7.11.1"/>
    </reaction>
</comment>
<dbReference type="PANTHER" id="PTHR22988">
    <property type="entry name" value="MYOTONIC DYSTROPHY S/T KINASE-RELATED"/>
    <property type="match status" value="1"/>
</dbReference>
<accession>A0A7U2ICA6</accession>
<sequence length="645" mass="73632">MSFYTYYGKLKDELFVAVLPNGTVELEDQVHLYFQKRLITYRVQDVDVTDDGEDRFALQDGYYNFEAVTSKAYKEIKLTRTCRSGGEVATVALTRHYDQVQTASPTSRPKIWTGTIDFHEWAKNESFAIIAPQGLGNSKPVVAIWQWSKDNKDVAKTLSYGVSKQVSEAETPAKFSFTQNEYYTLDCQVVTATKGLTVTVRGPSNAAKAQKELELAPYTEGAEHRFTPPRSRQEKISLECSLPNAKPALPRINAALPFPADLVETLSYSAAYVDQAGYLAKYAVKQFEKLDRSYHLLEKKAEARVTKVAKLEGDVAGLTTDNHGLTERNKDLEAKMDKERKEVAKAKADLQEDLRKVQAALKASQDREKELEQEKAQLEEYIDKDKLADIERERKHRKHEEAHRRHEEQHRKHEAEDHKAIDLAHASLRKAEELARKLKEDSDCKDETIRALEMALTALRQKVKTLEADVSRLNGALTSEKKEKAEIQRQLEDWKHKLSIAEEGLKHLRSELKKAQDDLAEEKKCSAYLIKQHEDDISEHKKKVSGLEAQIDELKTEASKQEKKYELLRAAKKELKEALDKAENVREAAEDELADYKKKQKLVPDSQLQTDFKNLQARYEELRKHESERHHKSGVTAAVVEITSS</sequence>
<evidence type="ECO:0000256" key="2">
    <source>
        <dbReference type="ARBA" id="ARBA00047899"/>
    </source>
</evidence>
<dbReference type="RefSeq" id="XP_001802622.1">
    <property type="nucleotide sequence ID" value="XM_001802570.1"/>
</dbReference>
<proteinExistence type="predicted"/>
<evidence type="ECO:0000256" key="4">
    <source>
        <dbReference type="SAM" id="MobiDB-lite"/>
    </source>
</evidence>
<dbReference type="KEGG" id="pno:SNOG_12399"/>
<dbReference type="SUPFAM" id="SSF57997">
    <property type="entry name" value="Tropomyosin"/>
    <property type="match status" value="1"/>
</dbReference>
<reference evidence="6" key="1">
    <citation type="journal article" date="2021" name="BMC Genomics">
        <title>Chromosome-level genome assembly and manually-curated proteome of model necrotroph Parastagonospora nodorum Sn15 reveals a genome-wide trove of candidate effector homologs, and redundancy of virulence-related functions within an accessory chromosome.</title>
        <authorList>
            <person name="Bertazzoni S."/>
            <person name="Jones D.A.B."/>
            <person name="Phan H.T."/>
            <person name="Tan K.-C."/>
            <person name="Hane J.K."/>
        </authorList>
    </citation>
    <scope>NUCLEOTIDE SEQUENCE [LARGE SCALE GENOMIC DNA]</scope>
    <source>
        <strain evidence="6">SN15 / ATCC MYA-4574 / FGSC 10173)</strain>
    </source>
</reference>
<feature type="region of interest" description="Disordered" evidence="4">
    <location>
        <begin position="623"/>
        <end position="645"/>
    </location>
</feature>
<feature type="region of interest" description="Disordered" evidence="4">
    <location>
        <begin position="395"/>
        <end position="416"/>
    </location>
</feature>
<dbReference type="GO" id="GO:0004674">
    <property type="term" value="F:protein serine/threonine kinase activity"/>
    <property type="evidence" value="ECO:0007669"/>
    <property type="project" value="UniProtKB-EC"/>
</dbReference>
<dbReference type="OMA" id="IDRHSHD"/>
<keyword evidence="6" id="KW-1185">Reference proteome</keyword>
<name>A0A7U2ICA6_PHANO</name>
<organism evidence="5 6">
    <name type="scientific">Phaeosphaeria nodorum (strain SN15 / ATCC MYA-4574 / FGSC 10173)</name>
    <name type="common">Glume blotch fungus</name>
    <name type="synonym">Parastagonospora nodorum</name>
    <dbReference type="NCBI Taxonomy" id="321614"/>
    <lineage>
        <taxon>Eukaryota</taxon>
        <taxon>Fungi</taxon>
        <taxon>Dikarya</taxon>
        <taxon>Ascomycota</taxon>
        <taxon>Pezizomycotina</taxon>
        <taxon>Dothideomycetes</taxon>
        <taxon>Pleosporomycetidae</taxon>
        <taxon>Pleosporales</taxon>
        <taxon>Pleosporineae</taxon>
        <taxon>Phaeosphaeriaceae</taxon>
        <taxon>Parastagonospora</taxon>
    </lineage>
</organism>
<dbReference type="InterPro" id="IPR050839">
    <property type="entry name" value="Rho-assoc_Ser/Thr_Kinase"/>
</dbReference>
<dbReference type="EMBL" id="CP069044">
    <property type="protein sequence ID" value="QRD07196.1"/>
    <property type="molecule type" value="Genomic_DNA"/>
</dbReference>
<gene>
    <name evidence="5" type="ORF">JI435_123990</name>
</gene>
<evidence type="ECO:0000256" key="1">
    <source>
        <dbReference type="ARBA" id="ARBA00022553"/>
    </source>
</evidence>
<dbReference type="PANTHER" id="PTHR22988:SF71">
    <property type="entry name" value="CITRON RHO-INTERACTING KINASE"/>
    <property type="match status" value="1"/>
</dbReference>
<comment type="catalytic activity">
    <reaction evidence="2">
        <text>L-threonyl-[protein] + ATP = O-phospho-L-threonyl-[protein] + ADP + H(+)</text>
        <dbReference type="Rhea" id="RHEA:46608"/>
        <dbReference type="Rhea" id="RHEA-COMP:11060"/>
        <dbReference type="Rhea" id="RHEA-COMP:11605"/>
        <dbReference type="ChEBI" id="CHEBI:15378"/>
        <dbReference type="ChEBI" id="CHEBI:30013"/>
        <dbReference type="ChEBI" id="CHEBI:30616"/>
        <dbReference type="ChEBI" id="CHEBI:61977"/>
        <dbReference type="ChEBI" id="CHEBI:456216"/>
        <dbReference type="EC" id="2.7.11.1"/>
    </reaction>
</comment>
<evidence type="ECO:0000313" key="5">
    <source>
        <dbReference type="EMBL" id="QRD07196.1"/>
    </source>
</evidence>
<protein>
    <submittedName>
        <fullName evidence="5">Uncharacterized protein</fullName>
    </submittedName>
</protein>
<keyword evidence="1" id="KW-0597">Phosphoprotein</keyword>
<evidence type="ECO:0000313" key="6">
    <source>
        <dbReference type="Proteomes" id="UP000663193"/>
    </source>
</evidence>
<dbReference type="Gene3D" id="1.10.287.1490">
    <property type="match status" value="1"/>
</dbReference>
<dbReference type="Proteomes" id="UP000663193">
    <property type="component" value="Chromosome 22"/>
</dbReference>
<dbReference type="OrthoDB" id="4332097at2759"/>
<evidence type="ECO:0000256" key="3">
    <source>
        <dbReference type="ARBA" id="ARBA00048679"/>
    </source>
</evidence>